<dbReference type="AlphaFoldDB" id="A0A948TIA4"/>
<evidence type="ECO:0000313" key="10">
    <source>
        <dbReference type="Proteomes" id="UP000777303"/>
    </source>
</evidence>
<comment type="subcellular location">
    <subcellularLocation>
        <location evidence="1">Membrane</location>
        <topology evidence="1">Multi-pass membrane protein</topology>
    </subcellularLocation>
</comment>
<reference evidence="9" key="1">
    <citation type="journal article" date="2021" name="PeerJ">
        <title>Extensive microbial diversity within the chicken gut microbiome revealed by metagenomics and culture.</title>
        <authorList>
            <person name="Gilroy R."/>
            <person name="Ravi A."/>
            <person name="Getino M."/>
            <person name="Pursley I."/>
            <person name="Horton D.L."/>
            <person name="Alikhan N.F."/>
            <person name="Baker D."/>
            <person name="Gharbi K."/>
            <person name="Hall N."/>
            <person name="Watson M."/>
            <person name="Adriaenssens E.M."/>
            <person name="Foster-Nyarko E."/>
            <person name="Jarju S."/>
            <person name="Secka A."/>
            <person name="Antonio M."/>
            <person name="Oren A."/>
            <person name="Chaudhuri R.R."/>
            <person name="La Ragione R."/>
            <person name="Hildebrand F."/>
            <person name="Pallen M.J."/>
        </authorList>
    </citation>
    <scope>NUCLEOTIDE SEQUENCE</scope>
    <source>
        <strain evidence="9">F6-6636</strain>
    </source>
</reference>
<keyword evidence="3" id="KW-0808">Transferase</keyword>
<name>A0A948TIA4_9LACO</name>
<dbReference type="GO" id="GO:0005886">
    <property type="term" value="C:plasma membrane"/>
    <property type="evidence" value="ECO:0007669"/>
    <property type="project" value="TreeGrafter"/>
</dbReference>
<feature type="domain" description="Glycosyltransferase 2-like" evidence="8">
    <location>
        <begin position="7"/>
        <end position="155"/>
    </location>
</feature>
<evidence type="ECO:0000256" key="1">
    <source>
        <dbReference type="ARBA" id="ARBA00004141"/>
    </source>
</evidence>
<dbReference type="Proteomes" id="UP000777303">
    <property type="component" value="Unassembled WGS sequence"/>
</dbReference>
<sequence>MANTRLTIVVPCYNEEEVLPKSSVVLSDILHEMMDKGQIATDSQILFVDDGSKDRTWKIIRELEEKDHCFSGLRFSRNFGHQNALVAGMTTAYKYSDAVITIDSDLQDDPHLIPEMVAKYQEGYDVVFAVRNDRSTDSAFKRNTAELFYKIMGKLGVDMVPDHADYRLLSHRALGELLKFSEHDPFLRGLVPQVGFPATKLYYKRAPRAAGESKYPLKKMVKFALDGITSNSVTPLKALAVVGAGVTAIGGIIGIVDLIKLCLGFNETLLNGVMVSLWILGGINLMGLGVVGTYVGKVFTESKNRPRYIIQEDDYTPQFNQNNKN</sequence>
<dbReference type="PANTHER" id="PTHR48090:SF1">
    <property type="entry name" value="PROPHAGE BACTOPRENOL GLUCOSYL TRANSFERASE HOMOLOG"/>
    <property type="match status" value="1"/>
</dbReference>
<proteinExistence type="predicted"/>
<evidence type="ECO:0000256" key="2">
    <source>
        <dbReference type="ARBA" id="ARBA00022676"/>
    </source>
</evidence>
<evidence type="ECO:0000256" key="5">
    <source>
        <dbReference type="ARBA" id="ARBA00022989"/>
    </source>
</evidence>
<evidence type="ECO:0000259" key="8">
    <source>
        <dbReference type="Pfam" id="PF00535"/>
    </source>
</evidence>
<comment type="caution">
    <text evidence="9">The sequence shown here is derived from an EMBL/GenBank/DDBJ whole genome shotgun (WGS) entry which is preliminary data.</text>
</comment>
<evidence type="ECO:0000313" key="9">
    <source>
        <dbReference type="EMBL" id="MBU3851254.1"/>
    </source>
</evidence>
<dbReference type="GO" id="GO:0016757">
    <property type="term" value="F:glycosyltransferase activity"/>
    <property type="evidence" value="ECO:0007669"/>
    <property type="project" value="UniProtKB-KW"/>
</dbReference>
<feature type="transmembrane region" description="Helical" evidence="7">
    <location>
        <begin position="276"/>
        <end position="295"/>
    </location>
</feature>
<evidence type="ECO:0000256" key="6">
    <source>
        <dbReference type="ARBA" id="ARBA00023136"/>
    </source>
</evidence>
<evidence type="ECO:0000256" key="4">
    <source>
        <dbReference type="ARBA" id="ARBA00022692"/>
    </source>
</evidence>
<dbReference type="Pfam" id="PF00535">
    <property type="entry name" value="Glycos_transf_2"/>
    <property type="match status" value="1"/>
</dbReference>
<keyword evidence="2" id="KW-0328">Glycosyltransferase</keyword>
<evidence type="ECO:0000256" key="3">
    <source>
        <dbReference type="ARBA" id="ARBA00022679"/>
    </source>
</evidence>
<accession>A0A948TIA4</accession>
<dbReference type="EMBL" id="JAHLFS010000013">
    <property type="protein sequence ID" value="MBU3851254.1"/>
    <property type="molecule type" value="Genomic_DNA"/>
</dbReference>
<organism evidence="9 10">
    <name type="scientific">Candidatus Paralactobacillus gallistercoris</name>
    <dbReference type="NCBI Taxonomy" id="2838724"/>
    <lineage>
        <taxon>Bacteria</taxon>
        <taxon>Bacillati</taxon>
        <taxon>Bacillota</taxon>
        <taxon>Bacilli</taxon>
        <taxon>Lactobacillales</taxon>
        <taxon>Lactobacillaceae</taxon>
        <taxon>Lactobacillus</taxon>
    </lineage>
</organism>
<dbReference type="CDD" id="cd04187">
    <property type="entry name" value="DPM1_like_bac"/>
    <property type="match status" value="1"/>
</dbReference>
<protein>
    <submittedName>
        <fullName evidence="9">Glycosyltransferase family 2 protein</fullName>
    </submittedName>
</protein>
<evidence type="ECO:0000256" key="7">
    <source>
        <dbReference type="SAM" id="Phobius"/>
    </source>
</evidence>
<dbReference type="SUPFAM" id="SSF53448">
    <property type="entry name" value="Nucleotide-diphospho-sugar transferases"/>
    <property type="match status" value="1"/>
</dbReference>
<dbReference type="PANTHER" id="PTHR48090">
    <property type="entry name" value="UNDECAPRENYL-PHOSPHATE 4-DEOXY-4-FORMAMIDO-L-ARABINOSE TRANSFERASE-RELATED"/>
    <property type="match status" value="1"/>
</dbReference>
<keyword evidence="6 7" id="KW-0472">Membrane</keyword>
<reference evidence="9" key="2">
    <citation type="submission" date="2021-04" db="EMBL/GenBank/DDBJ databases">
        <authorList>
            <person name="Gilroy R."/>
        </authorList>
    </citation>
    <scope>NUCLEOTIDE SEQUENCE</scope>
    <source>
        <strain evidence="9">F6-6636</strain>
    </source>
</reference>
<keyword evidence="5 7" id="KW-1133">Transmembrane helix</keyword>
<dbReference type="InterPro" id="IPR001173">
    <property type="entry name" value="Glyco_trans_2-like"/>
</dbReference>
<dbReference type="Gene3D" id="3.90.550.10">
    <property type="entry name" value="Spore Coat Polysaccharide Biosynthesis Protein SpsA, Chain A"/>
    <property type="match status" value="1"/>
</dbReference>
<feature type="transmembrane region" description="Helical" evidence="7">
    <location>
        <begin position="238"/>
        <end position="256"/>
    </location>
</feature>
<gene>
    <name evidence="9" type="ORF">H9901_00880</name>
</gene>
<dbReference type="InterPro" id="IPR029044">
    <property type="entry name" value="Nucleotide-diphossugar_trans"/>
</dbReference>
<dbReference type="InterPro" id="IPR050256">
    <property type="entry name" value="Glycosyltransferase_2"/>
</dbReference>
<keyword evidence="4 7" id="KW-0812">Transmembrane</keyword>